<gene>
    <name evidence="3" type="primary">SUR7</name>
    <name evidence="3" type="ORF">LTR09_006335</name>
</gene>
<evidence type="ECO:0000313" key="3">
    <source>
        <dbReference type="EMBL" id="KAK3052481.1"/>
    </source>
</evidence>
<dbReference type="GO" id="GO:0032185">
    <property type="term" value="P:septin cytoskeleton organization"/>
    <property type="evidence" value="ECO:0007669"/>
    <property type="project" value="TreeGrafter"/>
</dbReference>
<dbReference type="EMBL" id="JAWDJX010000020">
    <property type="protein sequence ID" value="KAK3052481.1"/>
    <property type="molecule type" value="Genomic_DNA"/>
</dbReference>
<organism evidence="3 4">
    <name type="scientific">Extremus antarcticus</name>
    <dbReference type="NCBI Taxonomy" id="702011"/>
    <lineage>
        <taxon>Eukaryota</taxon>
        <taxon>Fungi</taxon>
        <taxon>Dikarya</taxon>
        <taxon>Ascomycota</taxon>
        <taxon>Pezizomycotina</taxon>
        <taxon>Dothideomycetes</taxon>
        <taxon>Dothideomycetidae</taxon>
        <taxon>Mycosphaerellales</taxon>
        <taxon>Extremaceae</taxon>
        <taxon>Extremus</taxon>
    </lineage>
</organism>
<dbReference type="GO" id="GO:0006897">
    <property type="term" value="P:endocytosis"/>
    <property type="evidence" value="ECO:0007669"/>
    <property type="project" value="TreeGrafter"/>
</dbReference>
<feature type="transmembrane region" description="Helical" evidence="2">
    <location>
        <begin position="12"/>
        <end position="31"/>
    </location>
</feature>
<proteinExistence type="predicted"/>
<keyword evidence="2" id="KW-1133">Transmembrane helix</keyword>
<keyword evidence="2" id="KW-0472">Membrane</keyword>
<sequence>MPKNTITSAISIFFLAAGIVLSIFIVLSGAVNSSPMNKVYFLQASTAGISGSGPSVPNPARWTYFSICSARNGNNAACGKVTAAQPFDPRRNFGTRNGLPDQFANGGSMYYYESRVAWAFYIIALFFAVMALLLSVTALCSRLAAKFTGMMTIIALVAQAVAAALMTAWTVQARSVFRKNGQAASLGPYAYGFTWATFFAWLIATVLFCIGGSGEKKDSGYQKKSYFGRKRSTRSRGSFRDSESGRRVKDEYE</sequence>
<dbReference type="GO" id="GO:0045121">
    <property type="term" value="C:membrane raft"/>
    <property type="evidence" value="ECO:0007669"/>
    <property type="project" value="TreeGrafter"/>
</dbReference>
<feature type="region of interest" description="Disordered" evidence="1">
    <location>
        <begin position="215"/>
        <end position="253"/>
    </location>
</feature>
<dbReference type="InterPro" id="IPR009571">
    <property type="entry name" value="SUR7/Rim9-like_fungi"/>
</dbReference>
<dbReference type="Gene3D" id="1.20.140.150">
    <property type="match status" value="1"/>
</dbReference>
<comment type="caution">
    <text evidence="3">The sequence shown here is derived from an EMBL/GenBank/DDBJ whole genome shotgun (WGS) entry which is preliminary data.</text>
</comment>
<dbReference type="Proteomes" id="UP001271007">
    <property type="component" value="Unassembled WGS sequence"/>
</dbReference>
<dbReference type="GO" id="GO:0005886">
    <property type="term" value="C:plasma membrane"/>
    <property type="evidence" value="ECO:0007669"/>
    <property type="project" value="InterPro"/>
</dbReference>
<accession>A0AAJ0DEM1</accession>
<evidence type="ECO:0000313" key="4">
    <source>
        <dbReference type="Proteomes" id="UP001271007"/>
    </source>
</evidence>
<dbReference type="PANTHER" id="PTHR36414">
    <property type="entry name" value="PROTEIN SUR7"/>
    <property type="match status" value="1"/>
</dbReference>
<evidence type="ECO:0000256" key="1">
    <source>
        <dbReference type="SAM" id="MobiDB-lite"/>
    </source>
</evidence>
<keyword evidence="4" id="KW-1185">Reference proteome</keyword>
<evidence type="ECO:0000256" key="2">
    <source>
        <dbReference type="SAM" id="Phobius"/>
    </source>
</evidence>
<dbReference type="GO" id="GO:0005938">
    <property type="term" value="C:cell cortex"/>
    <property type="evidence" value="ECO:0007669"/>
    <property type="project" value="TreeGrafter"/>
</dbReference>
<dbReference type="GO" id="GO:0030866">
    <property type="term" value="P:cortical actin cytoskeleton organization"/>
    <property type="evidence" value="ECO:0007669"/>
    <property type="project" value="TreeGrafter"/>
</dbReference>
<feature type="transmembrane region" description="Helical" evidence="2">
    <location>
        <begin position="147"/>
        <end position="169"/>
    </location>
</feature>
<dbReference type="AlphaFoldDB" id="A0AAJ0DEM1"/>
<feature type="compositionally biased region" description="Basic and acidic residues" evidence="1">
    <location>
        <begin position="238"/>
        <end position="253"/>
    </location>
</feature>
<protein>
    <submittedName>
        <fullName evidence="3">Eisosomes component</fullName>
    </submittedName>
</protein>
<dbReference type="Pfam" id="PF06687">
    <property type="entry name" value="SUR7"/>
    <property type="match status" value="1"/>
</dbReference>
<feature type="transmembrane region" description="Helical" evidence="2">
    <location>
        <begin position="118"/>
        <end position="140"/>
    </location>
</feature>
<dbReference type="PANTHER" id="PTHR36414:SF1">
    <property type="entry name" value="PROTEIN SUR7"/>
    <property type="match status" value="1"/>
</dbReference>
<feature type="transmembrane region" description="Helical" evidence="2">
    <location>
        <begin position="189"/>
        <end position="210"/>
    </location>
</feature>
<keyword evidence="2" id="KW-0812">Transmembrane</keyword>
<reference evidence="3" key="1">
    <citation type="submission" date="2023-04" db="EMBL/GenBank/DDBJ databases">
        <title>Black Yeasts Isolated from many extreme environments.</title>
        <authorList>
            <person name="Coleine C."/>
            <person name="Stajich J.E."/>
            <person name="Selbmann L."/>
        </authorList>
    </citation>
    <scope>NUCLEOTIDE SEQUENCE</scope>
    <source>
        <strain evidence="3">CCFEE 5312</strain>
    </source>
</reference>
<name>A0AAJ0DEM1_9PEZI</name>
<dbReference type="GO" id="GO:0031505">
    <property type="term" value="P:fungal-type cell wall organization"/>
    <property type="evidence" value="ECO:0007669"/>
    <property type="project" value="TreeGrafter"/>
</dbReference>